<protein>
    <recommendedName>
        <fullName evidence="3">Low molecular weight protein antigen 6 PH domain-containing protein</fullName>
    </recommendedName>
</protein>
<gene>
    <name evidence="4" type="ORF">CRI78_03885</name>
</gene>
<evidence type="ECO:0000256" key="1">
    <source>
        <dbReference type="SAM" id="MobiDB-lite"/>
    </source>
</evidence>
<keyword evidence="5" id="KW-1185">Reference proteome</keyword>
<dbReference type="Pfam" id="PF10756">
    <property type="entry name" value="bPH_6"/>
    <property type="match status" value="1"/>
</dbReference>
<evidence type="ECO:0000313" key="4">
    <source>
        <dbReference type="EMBL" id="PEG55773.1"/>
    </source>
</evidence>
<sequence>MSGAAGGQERSDSGDEHRGQERSDSGDEHRGQERSDSGDATWELEVKPHLTPYFVYGAAFLIAAAHIGVGFLLKVGSSGVVFRTADQVGIALVGVTIASVTLLLARPRLRAGAAGISVRNALVYKLIPWSDVVDVSFPRSARWARIDLADDEYTAVMAIQAVDKDRAVQAMDRLRELMERYRPDINSPSASS</sequence>
<feature type="region of interest" description="Disordered" evidence="1">
    <location>
        <begin position="1"/>
        <end position="41"/>
    </location>
</feature>
<feature type="compositionally biased region" description="Basic and acidic residues" evidence="1">
    <location>
        <begin position="9"/>
        <end position="37"/>
    </location>
</feature>
<evidence type="ECO:0000256" key="2">
    <source>
        <dbReference type="SAM" id="Phobius"/>
    </source>
</evidence>
<comment type="caution">
    <text evidence="4">The sequence shown here is derived from an EMBL/GenBank/DDBJ whole genome shotgun (WGS) entry which is preliminary data.</text>
</comment>
<reference evidence="4 5" key="1">
    <citation type="submission" date="2017-10" db="EMBL/GenBank/DDBJ databases">
        <title>The new phylogeny of genus Mycobacterium.</title>
        <authorList>
            <person name="Tortoli E."/>
            <person name="Trovato A."/>
            <person name="Cirillo D.M."/>
        </authorList>
    </citation>
    <scope>NUCLEOTIDE SEQUENCE [LARGE SCALE GENOMIC DNA]</scope>
    <source>
        <strain evidence="4 5">IP141170001</strain>
    </source>
</reference>
<proteinExistence type="predicted"/>
<keyword evidence="2" id="KW-0812">Transmembrane</keyword>
<evidence type="ECO:0000259" key="3">
    <source>
        <dbReference type="Pfam" id="PF10756"/>
    </source>
</evidence>
<dbReference type="OrthoDB" id="5191452at2"/>
<dbReference type="AlphaFoldDB" id="A0A2A7NZP7"/>
<keyword evidence="2" id="KW-1133">Transmembrane helix</keyword>
<feature type="domain" description="Low molecular weight protein antigen 6 PH" evidence="3">
    <location>
        <begin position="106"/>
        <end position="176"/>
    </location>
</feature>
<name>A0A2A7NZP7_9MYCO</name>
<feature type="transmembrane region" description="Helical" evidence="2">
    <location>
        <begin position="85"/>
        <end position="105"/>
    </location>
</feature>
<feature type="transmembrane region" description="Helical" evidence="2">
    <location>
        <begin position="53"/>
        <end position="73"/>
    </location>
</feature>
<dbReference type="InterPro" id="IPR019692">
    <property type="entry name" value="CFP-6_PH"/>
</dbReference>
<evidence type="ECO:0000313" key="5">
    <source>
        <dbReference type="Proteomes" id="UP000220340"/>
    </source>
</evidence>
<organism evidence="4 5">
    <name type="scientific">Mycolicibacterium diernhoferi</name>
    <dbReference type="NCBI Taxonomy" id="1801"/>
    <lineage>
        <taxon>Bacteria</taxon>
        <taxon>Bacillati</taxon>
        <taxon>Actinomycetota</taxon>
        <taxon>Actinomycetes</taxon>
        <taxon>Mycobacteriales</taxon>
        <taxon>Mycobacteriaceae</taxon>
        <taxon>Mycolicibacterium</taxon>
    </lineage>
</organism>
<accession>A0A2A7NZP7</accession>
<dbReference type="EMBL" id="PDCR01000004">
    <property type="protein sequence ID" value="PEG55773.1"/>
    <property type="molecule type" value="Genomic_DNA"/>
</dbReference>
<dbReference type="Proteomes" id="UP000220340">
    <property type="component" value="Unassembled WGS sequence"/>
</dbReference>
<keyword evidence="2" id="KW-0472">Membrane</keyword>
<dbReference type="RefSeq" id="WP_079244634.1">
    <property type="nucleotide sequence ID" value="NZ_BAAATC010000019.1"/>
</dbReference>